<name>A0A841HRM1_9GAMM</name>
<evidence type="ECO:0000313" key="2">
    <source>
        <dbReference type="Proteomes" id="UP000588068"/>
    </source>
</evidence>
<dbReference type="AlphaFoldDB" id="A0A841HRM1"/>
<gene>
    <name evidence="1" type="ORF">HNQ60_004892</name>
</gene>
<accession>A0A841HRM1</accession>
<dbReference type="Proteomes" id="UP000588068">
    <property type="component" value="Unassembled WGS sequence"/>
</dbReference>
<dbReference type="EMBL" id="JACHHZ010000006">
    <property type="protein sequence ID" value="MBB6096001.1"/>
    <property type="molecule type" value="Genomic_DNA"/>
</dbReference>
<dbReference type="RefSeq" id="WP_184335382.1">
    <property type="nucleotide sequence ID" value="NZ_JACHHZ010000006.1"/>
</dbReference>
<keyword evidence="2" id="KW-1185">Reference proteome</keyword>
<reference evidence="1 2" key="1">
    <citation type="submission" date="2020-08" db="EMBL/GenBank/DDBJ databases">
        <title>Genomic Encyclopedia of Type Strains, Phase IV (KMG-IV): sequencing the most valuable type-strain genomes for metagenomic binning, comparative biology and taxonomic classification.</title>
        <authorList>
            <person name="Goeker M."/>
        </authorList>
    </citation>
    <scope>NUCLEOTIDE SEQUENCE [LARGE SCALE GENOMIC DNA]</scope>
    <source>
        <strain evidence="1 2">DSM 26723</strain>
    </source>
</reference>
<evidence type="ECO:0000313" key="1">
    <source>
        <dbReference type="EMBL" id="MBB6096001.1"/>
    </source>
</evidence>
<sequence>MARLDEKKRVLEQWLQLPESRRRDATDVVAFAYRLLQERPELIDDNRQSSFETIVGWLMPHLKLEADSG</sequence>
<protein>
    <submittedName>
        <fullName evidence="1">Uncharacterized protein</fullName>
    </submittedName>
</protein>
<proteinExistence type="predicted"/>
<organism evidence="1 2">
    <name type="scientific">Povalibacter uvarum</name>
    <dbReference type="NCBI Taxonomy" id="732238"/>
    <lineage>
        <taxon>Bacteria</taxon>
        <taxon>Pseudomonadati</taxon>
        <taxon>Pseudomonadota</taxon>
        <taxon>Gammaproteobacteria</taxon>
        <taxon>Steroidobacterales</taxon>
        <taxon>Steroidobacteraceae</taxon>
        <taxon>Povalibacter</taxon>
    </lineage>
</organism>
<comment type="caution">
    <text evidence="1">The sequence shown here is derived from an EMBL/GenBank/DDBJ whole genome shotgun (WGS) entry which is preliminary data.</text>
</comment>